<dbReference type="Gene3D" id="2.60.40.10">
    <property type="entry name" value="Immunoglobulins"/>
    <property type="match status" value="1"/>
</dbReference>
<dbReference type="PRINTS" id="PR00133">
    <property type="entry name" value="GLHYDRLASE3"/>
</dbReference>
<dbReference type="PANTHER" id="PTHR42715:SF3">
    <property type="entry name" value="BETA-GLUCOSIDASE B-RELATED"/>
    <property type="match status" value="1"/>
</dbReference>
<dbReference type="Proteomes" id="UP000281955">
    <property type="component" value="Unassembled WGS sequence"/>
</dbReference>
<dbReference type="GO" id="GO:0008422">
    <property type="term" value="F:beta-glucosidase activity"/>
    <property type="evidence" value="ECO:0007669"/>
    <property type="project" value="TreeGrafter"/>
</dbReference>
<evidence type="ECO:0000259" key="3">
    <source>
        <dbReference type="SMART" id="SM01217"/>
    </source>
</evidence>
<dbReference type="Pfam" id="PF01915">
    <property type="entry name" value="Glyco_hydro_3_C"/>
    <property type="match status" value="1"/>
</dbReference>
<evidence type="ECO:0000256" key="1">
    <source>
        <dbReference type="ARBA" id="ARBA00005336"/>
    </source>
</evidence>
<keyword evidence="2" id="KW-0378">Hydrolase</keyword>
<dbReference type="Pfam" id="PF00933">
    <property type="entry name" value="Glyco_hydro_3"/>
    <property type="match status" value="1"/>
</dbReference>
<protein>
    <submittedName>
        <fullName evidence="4">Beta-glucosidase</fullName>
    </submittedName>
</protein>
<dbReference type="Pfam" id="PF14310">
    <property type="entry name" value="Fn3-like"/>
    <property type="match status" value="1"/>
</dbReference>
<dbReference type="InParanoid" id="A0A420XT81"/>
<evidence type="ECO:0000313" key="4">
    <source>
        <dbReference type="EMBL" id="RKS79961.1"/>
    </source>
</evidence>
<dbReference type="InterPro" id="IPR026891">
    <property type="entry name" value="Fn3-like"/>
</dbReference>
<name>A0A420XT81_9ACTN</name>
<sequence>MAETTAYDAAVAAVRAGASPVEQARALYAQLTPDERLGLLDGDEDFWPGMQEMIEQGYNLRPYVHGAVARLGIPGLRFSDGPRGVVMGRSTAFPVSMARGATWDVELEERIGDAIGAEARAQGANFFGGVCINLPRHPAWGRIQETYSEDPVLLGEMGAALTRGTQRHVMACVKHYALNSMENARFTVDVTVDDATLHEVYLPHFRRVVEEGVAAVMSAYNSVNGQWCGQNEQLLTDVLRDQWHFEGVTVSDFIWGLRDAATSLRHGLDIEEPLRQQRAQHLPADLEQGRASWDDVESSGLRSLSTQLRFAAALADEAPSADVVVSDAHRALARGAGARAMVLLRNEDVDGRPLLPLDASTLSSVAVVGRLGDVANTGDHGSSDVRAPSVVTALDGLRAALPDADVRFEGSDDPEAAARAAADADVAVVVVGYTAEDEGEYVSGEAASRPELLALYPPAQDGADAVMDKMGSAPGEALLVGSAAMGGDRGSLRLRPVDEEIVRAVAAANPRTVVAVVAAGAVVMEGWREQVPGLLLAWYSGMEGGHSLADVLLGDAVPSGRLPFSVPTSEEHLPAFDRDATAVTYDRWHGQRLLDRLGVPAAYPLGFGLSYTTFSLGEPSVEPGDGALHVEVPLTNTGHVRAHHVVQVYGTRLDGDRAGERALLGFAVAEVGAGETVAVRVRASLRPLSRWDAGVRDLVTPAGAVRVEAASYAGDPDARAVEVRLP</sequence>
<dbReference type="RefSeq" id="WP_121191724.1">
    <property type="nucleotide sequence ID" value="NZ_RBWV01000009.1"/>
</dbReference>
<dbReference type="SUPFAM" id="SSF51445">
    <property type="entry name" value="(Trans)glycosidases"/>
    <property type="match status" value="1"/>
</dbReference>
<proteinExistence type="inferred from homology"/>
<dbReference type="GO" id="GO:0009251">
    <property type="term" value="P:glucan catabolic process"/>
    <property type="evidence" value="ECO:0007669"/>
    <property type="project" value="TreeGrafter"/>
</dbReference>
<dbReference type="SUPFAM" id="SSF52279">
    <property type="entry name" value="Beta-D-glucan exohydrolase, C-terminal domain"/>
    <property type="match status" value="1"/>
</dbReference>
<accession>A0A420XT81</accession>
<comment type="caution">
    <text evidence="4">The sequence shown here is derived from an EMBL/GenBank/DDBJ whole genome shotgun (WGS) entry which is preliminary data.</text>
</comment>
<dbReference type="Gene3D" id="3.20.20.300">
    <property type="entry name" value="Glycoside hydrolase, family 3, N-terminal domain"/>
    <property type="match status" value="1"/>
</dbReference>
<keyword evidence="5" id="KW-1185">Reference proteome</keyword>
<dbReference type="InterPro" id="IPR036881">
    <property type="entry name" value="Glyco_hydro_3_C_sf"/>
</dbReference>
<dbReference type="EMBL" id="RBWV01000009">
    <property type="protein sequence ID" value="RKS79961.1"/>
    <property type="molecule type" value="Genomic_DNA"/>
</dbReference>
<dbReference type="SMART" id="SM01217">
    <property type="entry name" value="Fn3_like"/>
    <property type="match status" value="1"/>
</dbReference>
<reference evidence="4 5" key="1">
    <citation type="submission" date="2018-10" db="EMBL/GenBank/DDBJ databases">
        <title>Genomic Encyclopedia of Archaeal and Bacterial Type Strains, Phase II (KMG-II): from individual species to whole genera.</title>
        <authorList>
            <person name="Goeker M."/>
        </authorList>
    </citation>
    <scope>NUCLEOTIDE SEQUENCE [LARGE SCALE GENOMIC DNA]</scope>
    <source>
        <strain evidence="4 5">RP-AC37</strain>
    </source>
</reference>
<gene>
    <name evidence="4" type="ORF">CLV35_0378</name>
</gene>
<dbReference type="InterPro" id="IPR017853">
    <property type="entry name" value="GH"/>
</dbReference>
<organism evidence="4 5">
    <name type="scientific">Motilibacter peucedani</name>
    <dbReference type="NCBI Taxonomy" id="598650"/>
    <lineage>
        <taxon>Bacteria</taxon>
        <taxon>Bacillati</taxon>
        <taxon>Actinomycetota</taxon>
        <taxon>Actinomycetes</taxon>
        <taxon>Motilibacterales</taxon>
        <taxon>Motilibacteraceae</taxon>
        <taxon>Motilibacter</taxon>
    </lineage>
</organism>
<dbReference type="OrthoDB" id="3187421at2"/>
<feature type="domain" description="Fibronectin type III-like" evidence="3">
    <location>
        <begin position="644"/>
        <end position="713"/>
    </location>
</feature>
<comment type="similarity">
    <text evidence="1">Belongs to the glycosyl hydrolase 3 family.</text>
</comment>
<dbReference type="InterPro" id="IPR036962">
    <property type="entry name" value="Glyco_hydro_3_N_sf"/>
</dbReference>
<dbReference type="Gene3D" id="3.40.50.1700">
    <property type="entry name" value="Glycoside hydrolase family 3 C-terminal domain"/>
    <property type="match status" value="1"/>
</dbReference>
<dbReference type="InterPro" id="IPR002772">
    <property type="entry name" value="Glyco_hydro_3_C"/>
</dbReference>
<evidence type="ECO:0000313" key="5">
    <source>
        <dbReference type="Proteomes" id="UP000281955"/>
    </source>
</evidence>
<dbReference type="PANTHER" id="PTHR42715">
    <property type="entry name" value="BETA-GLUCOSIDASE"/>
    <property type="match status" value="1"/>
</dbReference>
<dbReference type="AlphaFoldDB" id="A0A420XT81"/>
<dbReference type="InterPro" id="IPR001764">
    <property type="entry name" value="Glyco_hydro_3_N"/>
</dbReference>
<evidence type="ECO:0000256" key="2">
    <source>
        <dbReference type="ARBA" id="ARBA00022801"/>
    </source>
</evidence>
<dbReference type="InterPro" id="IPR050288">
    <property type="entry name" value="Cellulose_deg_GH3"/>
</dbReference>
<dbReference type="InterPro" id="IPR013783">
    <property type="entry name" value="Ig-like_fold"/>
</dbReference>